<accession>A0AAD7YU96</accession>
<evidence type="ECO:0000313" key="2">
    <source>
        <dbReference type="EMBL" id="KAJ8729086.1"/>
    </source>
</evidence>
<sequence length="238" mass="26945">MYQFQNHEIYHPNPYQHHCQLFAENSKNQSLAVTQNNYFEVLPAPRHVVSSQPHEVEALPASQTLTPADEKKTLVTNKSSVDTSTFSIEERLVAAVWVHERKHSKNSMSQIKNDFRQRFGREPPAKNTLLAWERKLFSTGSVHDAPRPGRPVNRVARMEEVAASVRAAPALSLRARSLQLRLPRTTLRTILRRDLARPARPKPTPHHAAAGKQQIKGNVKRHRRRKSEPGACAPAPHA</sequence>
<gene>
    <name evidence="2" type="ORF">PYW07_006782</name>
</gene>
<keyword evidence="3" id="KW-1185">Reference proteome</keyword>
<reference evidence="2" key="1">
    <citation type="submission" date="2023-03" db="EMBL/GenBank/DDBJ databases">
        <title>Chromosome-level genomes of two armyworms, Mythimna separata and Mythimna loreyi, provide insights into the biosynthesis and reception of sex pheromones.</title>
        <authorList>
            <person name="Zhao H."/>
        </authorList>
    </citation>
    <scope>NUCLEOTIDE SEQUENCE</scope>
    <source>
        <strain evidence="2">BeijingLab</strain>
        <tissue evidence="2">Pupa</tissue>
    </source>
</reference>
<dbReference type="AlphaFoldDB" id="A0AAD7YU96"/>
<evidence type="ECO:0000313" key="3">
    <source>
        <dbReference type="Proteomes" id="UP001231518"/>
    </source>
</evidence>
<dbReference type="EMBL" id="JARGEI010000007">
    <property type="protein sequence ID" value="KAJ8729086.1"/>
    <property type="molecule type" value="Genomic_DNA"/>
</dbReference>
<name>A0AAD7YU96_MYTSE</name>
<proteinExistence type="predicted"/>
<comment type="caution">
    <text evidence="2">The sequence shown here is derived from an EMBL/GenBank/DDBJ whole genome shotgun (WGS) entry which is preliminary data.</text>
</comment>
<feature type="region of interest" description="Disordered" evidence="1">
    <location>
        <begin position="195"/>
        <end position="238"/>
    </location>
</feature>
<organism evidence="2 3">
    <name type="scientific">Mythimna separata</name>
    <name type="common">Oriental armyworm</name>
    <name type="synonym">Pseudaletia separata</name>
    <dbReference type="NCBI Taxonomy" id="271217"/>
    <lineage>
        <taxon>Eukaryota</taxon>
        <taxon>Metazoa</taxon>
        <taxon>Ecdysozoa</taxon>
        <taxon>Arthropoda</taxon>
        <taxon>Hexapoda</taxon>
        <taxon>Insecta</taxon>
        <taxon>Pterygota</taxon>
        <taxon>Neoptera</taxon>
        <taxon>Endopterygota</taxon>
        <taxon>Lepidoptera</taxon>
        <taxon>Glossata</taxon>
        <taxon>Ditrysia</taxon>
        <taxon>Noctuoidea</taxon>
        <taxon>Noctuidae</taxon>
        <taxon>Noctuinae</taxon>
        <taxon>Hadenini</taxon>
        <taxon>Mythimna</taxon>
    </lineage>
</organism>
<evidence type="ECO:0000256" key="1">
    <source>
        <dbReference type="SAM" id="MobiDB-lite"/>
    </source>
</evidence>
<protein>
    <recommendedName>
        <fullName evidence="4">DUF4817 domain-containing protein</fullName>
    </recommendedName>
</protein>
<evidence type="ECO:0008006" key="4">
    <source>
        <dbReference type="Google" id="ProtNLM"/>
    </source>
</evidence>
<dbReference type="Proteomes" id="UP001231518">
    <property type="component" value="Chromosome 19"/>
</dbReference>